<keyword evidence="5" id="KW-0325">Glycoprotein</keyword>
<evidence type="ECO:0000256" key="3">
    <source>
        <dbReference type="ARBA" id="ARBA00022801"/>
    </source>
</evidence>
<dbReference type="Gene3D" id="2.70.100.10">
    <property type="entry name" value="Glycoside hydrolase, family 7, domain"/>
    <property type="match status" value="1"/>
</dbReference>
<keyword evidence="7 9" id="KW-0326">Glycosidase</keyword>
<organism evidence="12 13">
    <name type="scientific">Magnaporthiopsis poae (strain ATCC 64411 / 73-15)</name>
    <name type="common">Kentucky bluegrass fungus</name>
    <name type="synonym">Magnaporthe poae</name>
    <dbReference type="NCBI Taxonomy" id="644358"/>
    <lineage>
        <taxon>Eukaryota</taxon>
        <taxon>Fungi</taxon>
        <taxon>Dikarya</taxon>
        <taxon>Ascomycota</taxon>
        <taxon>Pezizomycotina</taxon>
        <taxon>Sordariomycetes</taxon>
        <taxon>Sordariomycetidae</taxon>
        <taxon>Magnaporthales</taxon>
        <taxon>Magnaporthaceae</taxon>
        <taxon>Magnaporthiopsis</taxon>
    </lineage>
</organism>
<keyword evidence="3 9" id="KW-0378">Hydrolase</keyword>
<dbReference type="InterPro" id="IPR013320">
    <property type="entry name" value="ConA-like_dom_sf"/>
</dbReference>
<dbReference type="GO" id="GO:0008810">
    <property type="term" value="F:cellulase activity"/>
    <property type="evidence" value="ECO:0007669"/>
    <property type="project" value="UniProtKB-EC"/>
</dbReference>
<evidence type="ECO:0000256" key="7">
    <source>
        <dbReference type="ARBA" id="ARBA00023295"/>
    </source>
</evidence>
<comment type="similarity">
    <text evidence="2 9">Belongs to the glycosyl hydrolase 7 (cellulase C) family.</text>
</comment>
<keyword evidence="13" id="KW-1185">Reference proteome</keyword>
<evidence type="ECO:0000256" key="6">
    <source>
        <dbReference type="ARBA" id="ARBA00023277"/>
    </source>
</evidence>
<feature type="signal peptide" evidence="10">
    <location>
        <begin position="1"/>
        <end position="24"/>
    </location>
</feature>
<dbReference type="eggNOG" id="ENOG502SJT6">
    <property type="taxonomic scope" value="Eukaryota"/>
</dbReference>
<dbReference type="OrthoDB" id="412382at2759"/>
<evidence type="ECO:0000256" key="5">
    <source>
        <dbReference type="ARBA" id="ARBA00023180"/>
    </source>
</evidence>
<dbReference type="EC" id="3.2.1.-" evidence="9"/>
<keyword evidence="6" id="KW-0119">Carbohydrate metabolism</keyword>
<reference evidence="11" key="3">
    <citation type="submission" date="2011-03" db="EMBL/GenBank/DDBJ databases">
        <title>Annotation of Magnaporthe poae ATCC 64411.</title>
        <authorList>
            <person name="Ma L.-J."/>
            <person name="Dead R."/>
            <person name="Young S.K."/>
            <person name="Zeng Q."/>
            <person name="Gargeya S."/>
            <person name="Fitzgerald M."/>
            <person name="Haas B."/>
            <person name="Abouelleil A."/>
            <person name="Alvarado L."/>
            <person name="Arachchi H.M."/>
            <person name="Berlin A."/>
            <person name="Brown A."/>
            <person name="Chapman S.B."/>
            <person name="Chen Z."/>
            <person name="Dunbar C."/>
            <person name="Freedman E."/>
            <person name="Gearin G."/>
            <person name="Gellesch M."/>
            <person name="Goldberg J."/>
            <person name="Griggs A."/>
            <person name="Gujja S."/>
            <person name="Heiman D."/>
            <person name="Howarth C."/>
            <person name="Larson L."/>
            <person name="Lui A."/>
            <person name="MacDonald P.J.P."/>
            <person name="Mehta T."/>
            <person name="Montmayeur A."/>
            <person name="Murphy C."/>
            <person name="Neiman D."/>
            <person name="Pearson M."/>
            <person name="Priest M."/>
            <person name="Roberts A."/>
            <person name="Saif S."/>
            <person name="Shea T."/>
            <person name="Shenoy N."/>
            <person name="Sisk P."/>
            <person name="Stolte C."/>
            <person name="Sykes S."/>
            <person name="Yandava C."/>
            <person name="Wortman J."/>
            <person name="Nusbaum C."/>
            <person name="Birren B."/>
        </authorList>
    </citation>
    <scope>NUCLEOTIDE SEQUENCE</scope>
    <source>
        <strain evidence="11">ATCC 64411</strain>
    </source>
</reference>
<evidence type="ECO:0000256" key="1">
    <source>
        <dbReference type="ARBA" id="ARBA00000966"/>
    </source>
</evidence>
<evidence type="ECO:0000313" key="13">
    <source>
        <dbReference type="Proteomes" id="UP000011715"/>
    </source>
</evidence>
<dbReference type="Proteomes" id="UP000011715">
    <property type="component" value="Unassembled WGS sequence"/>
</dbReference>
<dbReference type="Pfam" id="PF00840">
    <property type="entry name" value="Glyco_hydro_7"/>
    <property type="match status" value="1"/>
</dbReference>
<name>A0A0C4ECL7_MAGP6</name>
<reference evidence="11" key="1">
    <citation type="submission" date="2010-05" db="EMBL/GenBank/DDBJ databases">
        <title>The Genome Sequence of Magnaporthe poae strain ATCC 64411.</title>
        <authorList>
            <consortium name="The Broad Institute Genome Sequencing Platform"/>
            <consortium name="Broad Institute Genome Sequencing Center for Infectious Disease"/>
            <person name="Ma L.-J."/>
            <person name="Dead R."/>
            <person name="Young S."/>
            <person name="Zeng Q."/>
            <person name="Koehrsen M."/>
            <person name="Alvarado L."/>
            <person name="Berlin A."/>
            <person name="Chapman S.B."/>
            <person name="Chen Z."/>
            <person name="Freedman E."/>
            <person name="Gellesch M."/>
            <person name="Goldberg J."/>
            <person name="Griggs A."/>
            <person name="Gujja S."/>
            <person name="Heilman E.R."/>
            <person name="Heiman D."/>
            <person name="Hepburn T."/>
            <person name="Howarth C."/>
            <person name="Jen D."/>
            <person name="Larson L."/>
            <person name="Mehta T."/>
            <person name="Neiman D."/>
            <person name="Pearson M."/>
            <person name="Roberts A."/>
            <person name="Saif S."/>
            <person name="Shea T."/>
            <person name="Shenoy N."/>
            <person name="Sisk P."/>
            <person name="Stolte C."/>
            <person name="Sykes S."/>
            <person name="Walk T."/>
            <person name="White J."/>
            <person name="Yandava C."/>
            <person name="Haas B."/>
            <person name="Nusbaum C."/>
            <person name="Birren B."/>
        </authorList>
    </citation>
    <scope>NUCLEOTIDE SEQUENCE</scope>
    <source>
        <strain evidence="11">ATCC 64411</strain>
    </source>
</reference>
<evidence type="ECO:0000313" key="12">
    <source>
        <dbReference type="EnsemblFungi" id="MAPG_10446T0"/>
    </source>
</evidence>
<protein>
    <recommendedName>
        <fullName evidence="9">Glucanase</fullName>
        <ecNumber evidence="9">3.2.1.-</ecNumber>
    </recommendedName>
</protein>
<dbReference type="PANTHER" id="PTHR33753:SF1">
    <property type="entry name" value="ENDO-BETA-1,4-GLUCANASE CELB"/>
    <property type="match status" value="1"/>
</dbReference>
<keyword evidence="10" id="KW-0732">Signal</keyword>
<feature type="chain" id="PRO_5007393609" description="Glucanase" evidence="10">
    <location>
        <begin position="25"/>
        <end position="435"/>
    </location>
</feature>
<keyword evidence="4 9" id="KW-0136">Cellulose degradation</keyword>
<dbReference type="InterPro" id="IPR037019">
    <property type="entry name" value="Glyco_hydro_7_sf"/>
</dbReference>
<dbReference type="GO" id="GO:0030245">
    <property type="term" value="P:cellulose catabolic process"/>
    <property type="evidence" value="ECO:0007669"/>
    <property type="project" value="UniProtKB-KW"/>
</dbReference>
<evidence type="ECO:0000256" key="8">
    <source>
        <dbReference type="ARBA" id="ARBA00023326"/>
    </source>
</evidence>
<dbReference type="CDD" id="cd07999">
    <property type="entry name" value="GH7_CBH_EG"/>
    <property type="match status" value="1"/>
</dbReference>
<dbReference type="SUPFAM" id="SSF49899">
    <property type="entry name" value="Concanavalin A-like lectins/glucanases"/>
    <property type="match status" value="1"/>
</dbReference>
<evidence type="ECO:0000313" key="11">
    <source>
        <dbReference type="EMBL" id="KLU90594.1"/>
    </source>
</evidence>
<dbReference type="OMA" id="ALCPDKK"/>
<proteinExistence type="inferred from homology"/>
<reference evidence="12" key="4">
    <citation type="journal article" date="2015" name="G3 (Bethesda)">
        <title>Genome sequences of three phytopathogenic species of the Magnaporthaceae family of fungi.</title>
        <authorList>
            <person name="Okagaki L.H."/>
            <person name="Nunes C.C."/>
            <person name="Sailsbery J."/>
            <person name="Clay B."/>
            <person name="Brown D."/>
            <person name="John T."/>
            <person name="Oh Y."/>
            <person name="Young N."/>
            <person name="Fitzgerald M."/>
            <person name="Haas B.J."/>
            <person name="Zeng Q."/>
            <person name="Young S."/>
            <person name="Adiconis X."/>
            <person name="Fan L."/>
            <person name="Levin J.Z."/>
            <person name="Mitchell T.K."/>
            <person name="Okubara P.A."/>
            <person name="Farman M.L."/>
            <person name="Kohn L.M."/>
            <person name="Birren B."/>
            <person name="Ma L.-J."/>
            <person name="Dean R.A."/>
        </authorList>
    </citation>
    <scope>NUCLEOTIDE SEQUENCE</scope>
    <source>
        <strain evidence="12">ATCC 64411 / 73-15</strain>
    </source>
</reference>
<dbReference type="InterPro" id="IPR001722">
    <property type="entry name" value="Glyco_hydro_7"/>
</dbReference>
<evidence type="ECO:0000256" key="2">
    <source>
        <dbReference type="ARBA" id="ARBA00006044"/>
    </source>
</evidence>
<dbReference type="EnsemblFungi" id="MAPG_10446T0">
    <property type="protein sequence ID" value="MAPG_10446T0"/>
    <property type="gene ID" value="MAPG_10446"/>
</dbReference>
<gene>
    <name evidence="11" type="ORF">MAPG_10446</name>
</gene>
<evidence type="ECO:0000256" key="10">
    <source>
        <dbReference type="SAM" id="SignalP"/>
    </source>
</evidence>
<dbReference type="EMBL" id="GL876975">
    <property type="protein sequence ID" value="KLU90594.1"/>
    <property type="molecule type" value="Genomic_DNA"/>
</dbReference>
<keyword evidence="8 9" id="KW-0624">Polysaccharide degradation</keyword>
<dbReference type="AlphaFoldDB" id="A0A0C4ECL7"/>
<dbReference type="VEuPathDB" id="FungiDB:MAPG_10446"/>
<evidence type="ECO:0000256" key="4">
    <source>
        <dbReference type="ARBA" id="ARBA00023001"/>
    </source>
</evidence>
<reference evidence="13" key="2">
    <citation type="submission" date="2010-05" db="EMBL/GenBank/DDBJ databases">
        <title>The genome sequence of Magnaporthe poae strain ATCC 64411.</title>
        <authorList>
            <person name="Ma L.-J."/>
            <person name="Dead R."/>
            <person name="Young S."/>
            <person name="Zeng Q."/>
            <person name="Koehrsen M."/>
            <person name="Alvarado L."/>
            <person name="Berlin A."/>
            <person name="Chapman S.B."/>
            <person name="Chen Z."/>
            <person name="Freedman E."/>
            <person name="Gellesch M."/>
            <person name="Goldberg J."/>
            <person name="Griggs A."/>
            <person name="Gujja S."/>
            <person name="Heilman E.R."/>
            <person name="Heiman D."/>
            <person name="Hepburn T."/>
            <person name="Howarth C."/>
            <person name="Jen D."/>
            <person name="Larson L."/>
            <person name="Mehta T."/>
            <person name="Neiman D."/>
            <person name="Pearson M."/>
            <person name="Roberts A."/>
            <person name="Saif S."/>
            <person name="Shea T."/>
            <person name="Shenoy N."/>
            <person name="Sisk P."/>
            <person name="Stolte C."/>
            <person name="Sykes S."/>
            <person name="Walk T."/>
            <person name="White J."/>
            <person name="Yandava C."/>
            <person name="Haas B."/>
            <person name="Nusbaum C."/>
            <person name="Birren B."/>
        </authorList>
    </citation>
    <scope>NUCLEOTIDE SEQUENCE [LARGE SCALE GENOMIC DNA]</scope>
    <source>
        <strain evidence="13">ATCC 64411 / 73-15</strain>
    </source>
</reference>
<comment type="catalytic activity">
    <reaction evidence="1">
        <text>Endohydrolysis of (1-&gt;4)-beta-D-glucosidic linkages in cellulose, lichenin and cereal beta-D-glucans.</text>
        <dbReference type="EC" id="3.2.1.4"/>
    </reaction>
</comment>
<evidence type="ECO:0000256" key="9">
    <source>
        <dbReference type="RuleBase" id="RU361164"/>
    </source>
</evidence>
<dbReference type="PRINTS" id="PR00734">
    <property type="entry name" value="GLHYDRLASE7"/>
</dbReference>
<accession>A0A0C4ECL7</accession>
<dbReference type="EMBL" id="ADBL01002335">
    <property type="status" value="NOT_ANNOTATED_CDS"/>
    <property type="molecule type" value="Genomic_DNA"/>
</dbReference>
<sequence>MAPSLATVAGAAAAALSAAVLVGAQSVGPTKEVHPRLTTWKCTTSGGCKSQNTALVIDSLAHPLSQRDNPSRNCGDWGQAANSTVCPDLATCQKNCVMDGVSDYTTHGIFTSGGAVTLKQLHPQGKWVVSPRVYLLAEDEQEYEMIQLTGQEFTFDVDVSKLPCGMNGALYLSEMEADGGKKSEPLNEGGAFMGTGYCDAQCFTTPFINGVGNLDGSGSCCNELDIWEANSAAESIAPHTCNKPRLSKCKGAQCEFEGDCDKWGCSYKPYQFGNTRHYGRGRNFRVDTTRPFTVVTQFPANSNGVLQEIRRIYVQDGVQIPQAPVNMASLPPGLNTLNQAFCDANPGATRRFNELGGLKGMGEAMARGMVLALSIWWSDSDNMNWLDSPPCSPDEGSPSNIVKVEPDPSVVFSNIKWGDIGSTFQGRVPNRQRRV</sequence>
<dbReference type="PANTHER" id="PTHR33753">
    <property type="entry name" value="1,4-BETA-D-GLUCAN CELLOBIOHYDROLASE B"/>
    <property type="match status" value="1"/>
</dbReference>
<dbReference type="STRING" id="644358.A0A0C4ECL7"/>
<reference evidence="12" key="5">
    <citation type="submission" date="2015-06" db="UniProtKB">
        <authorList>
            <consortium name="EnsemblFungi"/>
        </authorList>
    </citation>
    <scope>IDENTIFICATION</scope>
    <source>
        <strain evidence="12">ATCC 64411</strain>
    </source>
</reference>